<organism evidence="1 2">
    <name type="scientific">Schistosoma margrebowiei</name>
    <dbReference type="NCBI Taxonomy" id="48269"/>
    <lineage>
        <taxon>Eukaryota</taxon>
        <taxon>Metazoa</taxon>
        <taxon>Spiralia</taxon>
        <taxon>Lophotrochozoa</taxon>
        <taxon>Platyhelminthes</taxon>
        <taxon>Trematoda</taxon>
        <taxon>Digenea</taxon>
        <taxon>Strigeidida</taxon>
        <taxon>Schistosomatoidea</taxon>
        <taxon>Schistosomatidae</taxon>
        <taxon>Schistosoma</taxon>
    </lineage>
</organism>
<keyword evidence="2" id="KW-1185">Reference proteome</keyword>
<proteinExistence type="predicted"/>
<name>A0A183MYQ8_9TREM</name>
<dbReference type="Proteomes" id="UP000277204">
    <property type="component" value="Unassembled WGS sequence"/>
</dbReference>
<accession>A0A183MYQ8</accession>
<sequence>MKTSTFEKEHGIQKTGLMQLDDSNFTGDLILLFFTHQRVQVMKNSVAEAFAAVGLNTYRRKSKFLKQNTV</sequence>
<evidence type="ECO:0000313" key="2">
    <source>
        <dbReference type="Proteomes" id="UP000277204"/>
    </source>
</evidence>
<evidence type="ECO:0000313" key="1">
    <source>
        <dbReference type="EMBL" id="VDP38567.1"/>
    </source>
</evidence>
<gene>
    <name evidence="1" type="ORF">SMRZ_LOCUS21183</name>
</gene>
<dbReference type="AlphaFoldDB" id="A0A183MYQ8"/>
<protein>
    <submittedName>
        <fullName evidence="1">Uncharacterized protein</fullName>
    </submittedName>
</protein>
<reference evidence="1 2" key="1">
    <citation type="submission" date="2018-11" db="EMBL/GenBank/DDBJ databases">
        <authorList>
            <consortium name="Pathogen Informatics"/>
        </authorList>
    </citation>
    <scope>NUCLEOTIDE SEQUENCE [LARGE SCALE GENOMIC DNA]</scope>
    <source>
        <strain evidence="1 2">Zambia</strain>
    </source>
</reference>
<dbReference type="EMBL" id="UZAI01018606">
    <property type="protein sequence ID" value="VDP38567.1"/>
    <property type="molecule type" value="Genomic_DNA"/>
</dbReference>